<name>A0A919UBK8_9ACTN</name>
<evidence type="ECO:0000313" key="1">
    <source>
        <dbReference type="EMBL" id="GIG45760.1"/>
    </source>
</evidence>
<organism evidence="1 2">
    <name type="scientific">Dactylosporangium siamense</name>
    <dbReference type="NCBI Taxonomy" id="685454"/>
    <lineage>
        <taxon>Bacteria</taxon>
        <taxon>Bacillati</taxon>
        <taxon>Actinomycetota</taxon>
        <taxon>Actinomycetes</taxon>
        <taxon>Micromonosporales</taxon>
        <taxon>Micromonosporaceae</taxon>
        <taxon>Dactylosporangium</taxon>
    </lineage>
</organism>
<keyword evidence="2" id="KW-1185">Reference proteome</keyword>
<reference evidence="1" key="1">
    <citation type="submission" date="2021-01" db="EMBL/GenBank/DDBJ databases">
        <title>Whole genome shotgun sequence of Dactylosporangium siamense NBRC 106093.</title>
        <authorList>
            <person name="Komaki H."/>
            <person name="Tamura T."/>
        </authorList>
    </citation>
    <scope>NUCLEOTIDE SEQUENCE</scope>
    <source>
        <strain evidence="1">NBRC 106093</strain>
    </source>
</reference>
<dbReference type="RefSeq" id="WP_203847564.1">
    <property type="nucleotide sequence ID" value="NZ_BAAAVW010000033.1"/>
</dbReference>
<protein>
    <recommendedName>
        <fullName evidence="3">DUF317 domain-containing protein</fullName>
    </recommendedName>
</protein>
<proteinExistence type="predicted"/>
<dbReference type="EMBL" id="BONQ01000056">
    <property type="protein sequence ID" value="GIG45760.1"/>
    <property type="molecule type" value="Genomic_DNA"/>
</dbReference>
<gene>
    <name evidence="1" type="ORF">Dsi01nite_038010</name>
</gene>
<sequence length="200" mass="21726">MEVQRHGGKLYEFASLHSSPDNAWEHELTGLTGAPGTGPCLSIVIPDAAPDDGPFTPMPARHAFVRAGGGQVPWPVLTEFVDLVRAAGDLVAEPVLTAADTALPLTLNAWEHDGRRYEVNQFHFADNGSWCYELHEVVPDSTANHYIDVQIPDTQPDGGPFVPAPSDRVTLTMHGDWTIPWPVFDRFLAAIRAAGDIVDP</sequence>
<evidence type="ECO:0000313" key="2">
    <source>
        <dbReference type="Proteomes" id="UP000660611"/>
    </source>
</evidence>
<accession>A0A919UBK8</accession>
<comment type="caution">
    <text evidence="1">The sequence shown here is derived from an EMBL/GenBank/DDBJ whole genome shotgun (WGS) entry which is preliminary data.</text>
</comment>
<dbReference type="Proteomes" id="UP000660611">
    <property type="component" value="Unassembled WGS sequence"/>
</dbReference>
<evidence type="ECO:0008006" key="3">
    <source>
        <dbReference type="Google" id="ProtNLM"/>
    </source>
</evidence>
<dbReference type="AlphaFoldDB" id="A0A919UBK8"/>